<comment type="similarity">
    <text evidence="1">Belongs to the sigma-70 factor family. ECF subfamily.</text>
</comment>
<keyword evidence="4" id="KW-0238">DNA-binding</keyword>
<sequence length="161" mass="18934">MTINEYNQAVTDFSDRLYRFVLKSIKDTHKSEDIVQDSYEKLWKNVENVDGNKVKSYLFTTAYHTMIDRIRIEKRSLFADDLSLPEEGHENNYSDLGEILTEAVGKLPEIQRMVLLLRDYEGYNYNEIGELTKLSESQVKVYIYRARVFLKKYIVSIETVA</sequence>
<evidence type="ECO:0000256" key="1">
    <source>
        <dbReference type="ARBA" id="ARBA00010641"/>
    </source>
</evidence>
<dbReference type="GO" id="GO:0003677">
    <property type="term" value="F:DNA binding"/>
    <property type="evidence" value="ECO:0007669"/>
    <property type="project" value="UniProtKB-KW"/>
</dbReference>
<feature type="domain" description="RNA polymerase sigma-70 region 2" evidence="6">
    <location>
        <begin position="11"/>
        <end position="75"/>
    </location>
</feature>
<evidence type="ECO:0000256" key="2">
    <source>
        <dbReference type="ARBA" id="ARBA00023015"/>
    </source>
</evidence>
<dbReference type="InterPro" id="IPR036388">
    <property type="entry name" value="WH-like_DNA-bd_sf"/>
</dbReference>
<dbReference type="Pfam" id="PF08281">
    <property type="entry name" value="Sigma70_r4_2"/>
    <property type="match status" value="1"/>
</dbReference>
<gene>
    <name evidence="8" type="ORF">OU798_16270</name>
</gene>
<dbReference type="Gene3D" id="1.10.1740.10">
    <property type="match status" value="1"/>
</dbReference>
<proteinExistence type="inferred from homology"/>
<keyword evidence="2" id="KW-0805">Transcription regulation</keyword>
<dbReference type="InterPro" id="IPR013325">
    <property type="entry name" value="RNA_pol_sigma_r2"/>
</dbReference>
<evidence type="ECO:0000313" key="8">
    <source>
        <dbReference type="EMBL" id="MCY1721911.1"/>
    </source>
</evidence>
<name>A0A9X3F7E4_9BACT</name>
<dbReference type="PANTHER" id="PTHR43133:SF8">
    <property type="entry name" value="RNA POLYMERASE SIGMA FACTOR HI_1459-RELATED"/>
    <property type="match status" value="1"/>
</dbReference>
<evidence type="ECO:0000259" key="6">
    <source>
        <dbReference type="Pfam" id="PF04542"/>
    </source>
</evidence>
<dbReference type="EMBL" id="JAPOHD010000029">
    <property type="protein sequence ID" value="MCY1721911.1"/>
    <property type="molecule type" value="Genomic_DNA"/>
</dbReference>
<keyword evidence="3" id="KW-0731">Sigma factor</keyword>
<dbReference type="SUPFAM" id="SSF88659">
    <property type="entry name" value="Sigma3 and sigma4 domains of RNA polymerase sigma factors"/>
    <property type="match status" value="1"/>
</dbReference>
<dbReference type="SUPFAM" id="SSF88946">
    <property type="entry name" value="Sigma2 domain of RNA polymerase sigma factors"/>
    <property type="match status" value="1"/>
</dbReference>
<dbReference type="InterPro" id="IPR014284">
    <property type="entry name" value="RNA_pol_sigma-70_dom"/>
</dbReference>
<dbReference type="CDD" id="cd06171">
    <property type="entry name" value="Sigma70_r4"/>
    <property type="match status" value="1"/>
</dbReference>
<dbReference type="GO" id="GO:0016987">
    <property type="term" value="F:sigma factor activity"/>
    <property type="evidence" value="ECO:0007669"/>
    <property type="project" value="UniProtKB-KW"/>
</dbReference>
<dbReference type="Pfam" id="PF04542">
    <property type="entry name" value="Sigma70_r2"/>
    <property type="match status" value="1"/>
</dbReference>
<dbReference type="GO" id="GO:0006352">
    <property type="term" value="P:DNA-templated transcription initiation"/>
    <property type="evidence" value="ECO:0007669"/>
    <property type="project" value="InterPro"/>
</dbReference>
<evidence type="ECO:0000259" key="7">
    <source>
        <dbReference type="Pfam" id="PF08281"/>
    </source>
</evidence>
<protein>
    <submittedName>
        <fullName evidence="8">RNA polymerase sigma factor</fullName>
    </submittedName>
</protein>
<accession>A0A9X3F7E4</accession>
<feature type="domain" description="RNA polymerase sigma factor 70 region 4 type 2" evidence="7">
    <location>
        <begin position="98"/>
        <end position="150"/>
    </location>
</feature>
<evidence type="ECO:0000256" key="5">
    <source>
        <dbReference type="ARBA" id="ARBA00023163"/>
    </source>
</evidence>
<comment type="caution">
    <text evidence="8">The sequence shown here is derived from an EMBL/GenBank/DDBJ whole genome shotgun (WGS) entry which is preliminary data.</text>
</comment>
<dbReference type="PANTHER" id="PTHR43133">
    <property type="entry name" value="RNA POLYMERASE ECF-TYPE SIGMA FACTO"/>
    <property type="match status" value="1"/>
</dbReference>
<dbReference type="RefSeq" id="WP_343334240.1">
    <property type="nucleotide sequence ID" value="NZ_JAPOHD010000029.1"/>
</dbReference>
<dbReference type="NCBIfam" id="TIGR02937">
    <property type="entry name" value="sigma70-ECF"/>
    <property type="match status" value="1"/>
</dbReference>
<dbReference type="InterPro" id="IPR013324">
    <property type="entry name" value="RNA_pol_sigma_r3/r4-like"/>
</dbReference>
<keyword evidence="5" id="KW-0804">Transcription</keyword>
<dbReference type="InterPro" id="IPR007627">
    <property type="entry name" value="RNA_pol_sigma70_r2"/>
</dbReference>
<evidence type="ECO:0000313" key="9">
    <source>
        <dbReference type="Proteomes" id="UP001145087"/>
    </source>
</evidence>
<dbReference type="Proteomes" id="UP001145087">
    <property type="component" value="Unassembled WGS sequence"/>
</dbReference>
<dbReference type="Gene3D" id="1.10.10.10">
    <property type="entry name" value="Winged helix-like DNA-binding domain superfamily/Winged helix DNA-binding domain"/>
    <property type="match status" value="1"/>
</dbReference>
<keyword evidence="9" id="KW-1185">Reference proteome</keyword>
<dbReference type="AlphaFoldDB" id="A0A9X3F7E4"/>
<dbReference type="InterPro" id="IPR013249">
    <property type="entry name" value="RNA_pol_sigma70_r4_t2"/>
</dbReference>
<organism evidence="8 9">
    <name type="scientific">Draconibacterium aestuarii</name>
    <dbReference type="NCBI Taxonomy" id="2998507"/>
    <lineage>
        <taxon>Bacteria</taxon>
        <taxon>Pseudomonadati</taxon>
        <taxon>Bacteroidota</taxon>
        <taxon>Bacteroidia</taxon>
        <taxon>Marinilabiliales</taxon>
        <taxon>Prolixibacteraceae</taxon>
        <taxon>Draconibacterium</taxon>
    </lineage>
</organism>
<reference evidence="8" key="1">
    <citation type="submission" date="2022-11" db="EMBL/GenBank/DDBJ databases">
        <title>Marilongibacter aestuarii gen. nov., sp. nov., isolated from tidal flat sediment.</title>
        <authorList>
            <person name="Jiayan W."/>
        </authorList>
    </citation>
    <scope>NUCLEOTIDE SEQUENCE</scope>
    <source>
        <strain evidence="8">Z1-6</strain>
    </source>
</reference>
<evidence type="ECO:0000256" key="4">
    <source>
        <dbReference type="ARBA" id="ARBA00023125"/>
    </source>
</evidence>
<dbReference type="InterPro" id="IPR039425">
    <property type="entry name" value="RNA_pol_sigma-70-like"/>
</dbReference>
<evidence type="ECO:0000256" key="3">
    <source>
        <dbReference type="ARBA" id="ARBA00023082"/>
    </source>
</evidence>